<dbReference type="PANTHER" id="PTHR34220">
    <property type="entry name" value="SENSOR HISTIDINE KINASE YPDA"/>
    <property type="match status" value="1"/>
</dbReference>
<keyword evidence="7 12" id="KW-0812">Transmembrane</keyword>
<accession>A0ABQ1EGK9</accession>
<dbReference type="InterPro" id="IPR003660">
    <property type="entry name" value="HAMP_dom"/>
</dbReference>
<evidence type="ECO:0000256" key="11">
    <source>
        <dbReference type="ARBA" id="ARBA00023136"/>
    </source>
</evidence>
<dbReference type="Gene3D" id="6.10.340.10">
    <property type="match status" value="1"/>
</dbReference>
<dbReference type="Proteomes" id="UP000663802">
    <property type="component" value="Unassembled WGS sequence"/>
</dbReference>
<evidence type="ECO:0000256" key="12">
    <source>
        <dbReference type="SAM" id="Phobius"/>
    </source>
</evidence>
<proteinExistence type="predicted"/>
<feature type="domain" description="Histidine kinase" evidence="13">
    <location>
        <begin position="494"/>
        <end position="596"/>
    </location>
</feature>
<dbReference type="EMBL" id="BMBA01000007">
    <property type="protein sequence ID" value="GFZ33890.1"/>
    <property type="molecule type" value="Genomic_DNA"/>
</dbReference>
<evidence type="ECO:0000313" key="16">
    <source>
        <dbReference type="Proteomes" id="UP000663802"/>
    </source>
</evidence>
<evidence type="ECO:0000256" key="3">
    <source>
        <dbReference type="ARBA" id="ARBA00012438"/>
    </source>
</evidence>
<dbReference type="CDD" id="cd06225">
    <property type="entry name" value="HAMP"/>
    <property type="match status" value="1"/>
</dbReference>
<evidence type="ECO:0000259" key="13">
    <source>
        <dbReference type="PROSITE" id="PS50109"/>
    </source>
</evidence>
<dbReference type="Pfam" id="PF02518">
    <property type="entry name" value="HATPase_c"/>
    <property type="match status" value="1"/>
</dbReference>
<name>A0ABQ1EGK9_9CLOT</name>
<keyword evidence="8 15" id="KW-0418">Kinase</keyword>
<evidence type="ECO:0000256" key="6">
    <source>
        <dbReference type="ARBA" id="ARBA00022679"/>
    </source>
</evidence>
<keyword evidence="4" id="KW-1003">Cell membrane</keyword>
<dbReference type="InterPro" id="IPR050640">
    <property type="entry name" value="Bact_2-comp_sensor_kinase"/>
</dbReference>
<keyword evidence="5" id="KW-0597">Phosphoprotein</keyword>
<evidence type="ECO:0000259" key="14">
    <source>
        <dbReference type="PROSITE" id="PS50885"/>
    </source>
</evidence>
<dbReference type="SUPFAM" id="SSF158472">
    <property type="entry name" value="HAMP domain-like"/>
    <property type="match status" value="1"/>
</dbReference>
<dbReference type="Pfam" id="PF06580">
    <property type="entry name" value="His_kinase"/>
    <property type="match status" value="1"/>
</dbReference>
<keyword evidence="11 12" id="KW-0472">Membrane</keyword>
<dbReference type="PROSITE" id="PS50885">
    <property type="entry name" value="HAMP"/>
    <property type="match status" value="1"/>
</dbReference>
<comment type="catalytic activity">
    <reaction evidence="1">
        <text>ATP + protein L-histidine = ADP + protein N-phospho-L-histidine.</text>
        <dbReference type="EC" id="2.7.13.3"/>
    </reaction>
</comment>
<dbReference type="Gene3D" id="3.30.565.10">
    <property type="entry name" value="Histidine kinase-like ATPase, C-terminal domain"/>
    <property type="match status" value="1"/>
</dbReference>
<dbReference type="PRINTS" id="PR00344">
    <property type="entry name" value="BCTRLSENSOR"/>
</dbReference>
<comment type="subcellular location">
    <subcellularLocation>
        <location evidence="2">Cell membrane</location>
        <topology evidence="2">Multi-pass membrane protein</topology>
    </subcellularLocation>
</comment>
<gene>
    <name evidence="15" type="ORF">CSC2_44160</name>
</gene>
<evidence type="ECO:0000256" key="9">
    <source>
        <dbReference type="ARBA" id="ARBA00022989"/>
    </source>
</evidence>
<dbReference type="PROSITE" id="PS50109">
    <property type="entry name" value="HIS_KIN"/>
    <property type="match status" value="1"/>
</dbReference>
<evidence type="ECO:0000313" key="15">
    <source>
        <dbReference type="EMBL" id="GFZ33890.1"/>
    </source>
</evidence>
<dbReference type="GO" id="GO:0016301">
    <property type="term" value="F:kinase activity"/>
    <property type="evidence" value="ECO:0007669"/>
    <property type="project" value="UniProtKB-KW"/>
</dbReference>
<dbReference type="InterPro" id="IPR005467">
    <property type="entry name" value="His_kinase_dom"/>
</dbReference>
<keyword evidence="9 12" id="KW-1133">Transmembrane helix</keyword>
<sequence>MNNKINKFRSSFVFSSLKDKYLNLKISSKIAIYFSVIFTIATIVLNFTYDSVNKTYMTEKIKQSSFEALESAESSTNIIIDNVSNASKMIVSSDDIQSNLKNANLQMDLEIQNNINKYLTQFTNFNPNIASIYILDNYNNKYYSENNTYKSFSVDEIKNMKWYKDVLDKNGGYILKLNGGGLFHNKEQDYESYVSFIRIINDLNTQEKIGVLIININENAFYDSIVKVSNKSGTKLIIEDESNNIITKPDIDSEIFKEAEKEKSYAENKGFIIKKIDKKDYIISSIKMKNNDWNLISVSEYSQLGEQSKYIRYFILIFICVNIVLIILGAFGISRMITKPLTKLHQSMRAVKAGEFKAVDIKTYNDEVGEVKNVYNIMVFHIKFLLNKIREDEKFKRKAELDVLMSQIKPHFLYNTFDTISSLALSGENKGVYEVIKALGAFYRTSLSNGRDVITIEEEIKTIKSYLVIQNVRYKNKFEVQYNLEQNCNNFRIIKLVLQPLVENAIYHGLRNKADKGLIKISTYEEVGKVILEVEDNGIGIDEEKLKNINENNTTGIGVRATKERLRVFYGEECKFIVTSKKDIGTKIVIEIPKKDVS</sequence>
<dbReference type="SMART" id="SM00387">
    <property type="entry name" value="HATPase_c"/>
    <property type="match status" value="1"/>
</dbReference>
<dbReference type="InterPro" id="IPR036890">
    <property type="entry name" value="HATPase_C_sf"/>
</dbReference>
<dbReference type="RefSeq" id="WP_206872381.1">
    <property type="nucleotide sequence ID" value="NZ_BMBA01000007.1"/>
</dbReference>
<dbReference type="InterPro" id="IPR010559">
    <property type="entry name" value="Sig_transdc_His_kin_internal"/>
</dbReference>
<evidence type="ECO:0000256" key="10">
    <source>
        <dbReference type="ARBA" id="ARBA00023012"/>
    </source>
</evidence>
<reference evidence="15 16" key="1">
    <citation type="journal article" date="2021" name="Int. J. Syst. Evol. Microbiol.">
        <title>Clostridium zeae sp. nov., isolated from corn silage.</title>
        <authorList>
            <person name="Kobayashi H."/>
            <person name="Tanizawa Y."/>
            <person name="Yagura M."/>
            <person name="Sakamoto M."/>
            <person name="Ohkuma M."/>
            <person name="Tohno M."/>
        </authorList>
    </citation>
    <scope>NUCLEOTIDE SEQUENCE [LARGE SCALE GENOMIC DNA]</scope>
    <source>
        <strain evidence="15 16">CSC2</strain>
    </source>
</reference>
<keyword evidence="6" id="KW-0808">Transferase</keyword>
<evidence type="ECO:0000256" key="7">
    <source>
        <dbReference type="ARBA" id="ARBA00022692"/>
    </source>
</evidence>
<dbReference type="InterPro" id="IPR033479">
    <property type="entry name" value="dCache_1"/>
</dbReference>
<feature type="transmembrane region" description="Helical" evidence="12">
    <location>
        <begin position="310"/>
        <end position="333"/>
    </location>
</feature>
<evidence type="ECO:0000256" key="4">
    <source>
        <dbReference type="ARBA" id="ARBA00022475"/>
    </source>
</evidence>
<dbReference type="PANTHER" id="PTHR34220:SF7">
    <property type="entry name" value="SENSOR HISTIDINE KINASE YPDA"/>
    <property type="match status" value="1"/>
</dbReference>
<dbReference type="SUPFAM" id="SSF55874">
    <property type="entry name" value="ATPase domain of HSP90 chaperone/DNA topoisomerase II/histidine kinase"/>
    <property type="match status" value="1"/>
</dbReference>
<protein>
    <recommendedName>
        <fullName evidence="3">histidine kinase</fullName>
        <ecNumber evidence="3">2.7.13.3</ecNumber>
    </recommendedName>
</protein>
<keyword evidence="16" id="KW-1185">Reference proteome</keyword>
<dbReference type="InterPro" id="IPR004358">
    <property type="entry name" value="Sig_transdc_His_kin-like_C"/>
</dbReference>
<evidence type="ECO:0000256" key="8">
    <source>
        <dbReference type="ARBA" id="ARBA00022777"/>
    </source>
</evidence>
<dbReference type="Pfam" id="PF00672">
    <property type="entry name" value="HAMP"/>
    <property type="match status" value="1"/>
</dbReference>
<comment type="caution">
    <text evidence="15">The sequence shown here is derived from an EMBL/GenBank/DDBJ whole genome shotgun (WGS) entry which is preliminary data.</text>
</comment>
<dbReference type="InterPro" id="IPR003594">
    <property type="entry name" value="HATPase_dom"/>
</dbReference>
<evidence type="ECO:0000256" key="5">
    <source>
        <dbReference type="ARBA" id="ARBA00022553"/>
    </source>
</evidence>
<dbReference type="Pfam" id="PF02743">
    <property type="entry name" value="dCache_1"/>
    <property type="match status" value="1"/>
</dbReference>
<evidence type="ECO:0000256" key="1">
    <source>
        <dbReference type="ARBA" id="ARBA00000085"/>
    </source>
</evidence>
<feature type="transmembrane region" description="Helical" evidence="12">
    <location>
        <begin position="30"/>
        <end position="49"/>
    </location>
</feature>
<organism evidence="15 16">
    <name type="scientific">Clostridium zeae</name>
    <dbReference type="NCBI Taxonomy" id="2759022"/>
    <lineage>
        <taxon>Bacteria</taxon>
        <taxon>Bacillati</taxon>
        <taxon>Bacillota</taxon>
        <taxon>Clostridia</taxon>
        <taxon>Eubacteriales</taxon>
        <taxon>Clostridiaceae</taxon>
        <taxon>Clostridium</taxon>
    </lineage>
</organism>
<dbReference type="EC" id="2.7.13.3" evidence="3"/>
<feature type="domain" description="HAMP" evidence="14">
    <location>
        <begin position="335"/>
        <end position="387"/>
    </location>
</feature>
<dbReference type="SMART" id="SM00304">
    <property type="entry name" value="HAMP"/>
    <property type="match status" value="1"/>
</dbReference>
<keyword evidence="10" id="KW-0902">Two-component regulatory system</keyword>
<evidence type="ECO:0000256" key="2">
    <source>
        <dbReference type="ARBA" id="ARBA00004651"/>
    </source>
</evidence>